<gene>
    <name evidence="2" type="ORF">QFZ22_000013</name>
</gene>
<dbReference type="AlphaFoldDB" id="A0AAW8F5F7"/>
<evidence type="ECO:0000313" key="3">
    <source>
        <dbReference type="Proteomes" id="UP001234216"/>
    </source>
</evidence>
<name>A0AAW8F5F7_9ACTN</name>
<organism evidence="2 3">
    <name type="scientific">Streptomyces canus</name>
    <dbReference type="NCBI Taxonomy" id="58343"/>
    <lineage>
        <taxon>Bacteria</taxon>
        <taxon>Bacillati</taxon>
        <taxon>Actinomycetota</taxon>
        <taxon>Actinomycetes</taxon>
        <taxon>Kitasatosporales</taxon>
        <taxon>Streptomycetaceae</taxon>
        <taxon>Streptomyces</taxon>
        <taxon>Streptomyces aurantiacus group</taxon>
    </lineage>
</organism>
<protein>
    <submittedName>
        <fullName evidence="2">Uncharacterized protein</fullName>
    </submittedName>
</protein>
<accession>A0AAW8F5F7</accession>
<feature type="region of interest" description="Disordered" evidence="1">
    <location>
        <begin position="197"/>
        <end position="222"/>
    </location>
</feature>
<evidence type="ECO:0000313" key="2">
    <source>
        <dbReference type="EMBL" id="MDQ0904028.1"/>
    </source>
</evidence>
<sequence>MVVVAKPGLDELVELDDLLVEGHHLLRQGVHQLRGQSFPGKAGELAFGGLDGCLGELVGVADAAVAEPGLQALGTEATQCGRSLVAGQQGERAGVGEVQGPLQSGEDAGELGAEPVDGAGAVGDEVHAAASEDLEVSDGFVADAYGVQVPSDPDLVGDDCGVLGVGLALASVTLGSAVDGSAGDVVHGLVVVEEDRDGQGGSAVGQVDAPGHLIAHGQDVDE</sequence>
<evidence type="ECO:0000256" key="1">
    <source>
        <dbReference type="SAM" id="MobiDB-lite"/>
    </source>
</evidence>
<reference evidence="2" key="1">
    <citation type="submission" date="2023-07" db="EMBL/GenBank/DDBJ databases">
        <title>Comparative genomics of wheat-associated soil bacteria to identify genetic determinants of phenazine resistance.</title>
        <authorList>
            <person name="Mouncey N."/>
        </authorList>
    </citation>
    <scope>NUCLEOTIDE SEQUENCE</scope>
    <source>
        <strain evidence="2">V4I22</strain>
    </source>
</reference>
<dbReference type="Proteomes" id="UP001234216">
    <property type="component" value="Unassembled WGS sequence"/>
</dbReference>
<proteinExistence type="predicted"/>
<comment type="caution">
    <text evidence="2">The sequence shown here is derived from an EMBL/GenBank/DDBJ whole genome shotgun (WGS) entry which is preliminary data.</text>
</comment>
<dbReference type="EMBL" id="JAUSZV010000001">
    <property type="protein sequence ID" value="MDQ0904028.1"/>
    <property type="molecule type" value="Genomic_DNA"/>
</dbReference>